<organism evidence="2 3">
    <name type="scientific">Marinibaculum pumilum</name>
    <dbReference type="NCBI Taxonomy" id="1766165"/>
    <lineage>
        <taxon>Bacteria</taxon>
        <taxon>Pseudomonadati</taxon>
        <taxon>Pseudomonadota</taxon>
        <taxon>Alphaproteobacteria</taxon>
        <taxon>Rhodospirillales</taxon>
        <taxon>Rhodospirillaceae</taxon>
        <taxon>Marinibaculum</taxon>
    </lineage>
</organism>
<sequence>MRFLDDIRRRATQAVMPVVCLGAIAYFGYHAVVGDRGVHSYRQLETEIEIAEAALAKTVAERERLERRVNLFHADGLDPDLLEEEARLMLGLVRENEVVILLPQQN</sequence>
<evidence type="ECO:0000313" key="3">
    <source>
        <dbReference type="Proteomes" id="UP001595528"/>
    </source>
</evidence>
<keyword evidence="3" id="KW-1185">Reference proteome</keyword>
<proteinExistence type="predicted"/>
<comment type="caution">
    <text evidence="2">The sequence shown here is derived from an EMBL/GenBank/DDBJ whole genome shotgun (WGS) entry which is preliminary data.</text>
</comment>
<dbReference type="Pfam" id="PF04977">
    <property type="entry name" value="DivIC"/>
    <property type="match status" value="1"/>
</dbReference>
<accession>A0ABV7KUF1</accession>
<evidence type="ECO:0000256" key="1">
    <source>
        <dbReference type="SAM" id="Coils"/>
    </source>
</evidence>
<gene>
    <name evidence="2" type="ORF">ACFOGJ_01625</name>
</gene>
<keyword evidence="1" id="KW-0175">Coiled coil</keyword>
<feature type="coiled-coil region" evidence="1">
    <location>
        <begin position="41"/>
        <end position="68"/>
    </location>
</feature>
<reference evidence="3" key="1">
    <citation type="journal article" date="2019" name="Int. J. Syst. Evol. Microbiol.">
        <title>The Global Catalogue of Microorganisms (GCM) 10K type strain sequencing project: providing services to taxonomists for standard genome sequencing and annotation.</title>
        <authorList>
            <consortium name="The Broad Institute Genomics Platform"/>
            <consortium name="The Broad Institute Genome Sequencing Center for Infectious Disease"/>
            <person name="Wu L."/>
            <person name="Ma J."/>
        </authorList>
    </citation>
    <scope>NUCLEOTIDE SEQUENCE [LARGE SCALE GENOMIC DNA]</scope>
    <source>
        <strain evidence="3">KCTC 42964</strain>
    </source>
</reference>
<dbReference type="EMBL" id="JBHRTR010000005">
    <property type="protein sequence ID" value="MFC3225911.1"/>
    <property type="molecule type" value="Genomic_DNA"/>
</dbReference>
<evidence type="ECO:0000313" key="2">
    <source>
        <dbReference type="EMBL" id="MFC3225911.1"/>
    </source>
</evidence>
<dbReference type="Proteomes" id="UP001595528">
    <property type="component" value="Unassembled WGS sequence"/>
</dbReference>
<dbReference type="RefSeq" id="WP_379897651.1">
    <property type="nucleotide sequence ID" value="NZ_JBHRTR010000005.1"/>
</dbReference>
<protein>
    <submittedName>
        <fullName evidence="2">Septum formation initiator family protein</fullName>
    </submittedName>
</protein>
<dbReference type="InterPro" id="IPR007060">
    <property type="entry name" value="FtsL/DivIC"/>
</dbReference>
<name>A0ABV7KUF1_9PROT</name>